<dbReference type="AlphaFoldDB" id="A0A5J6MYV2"/>
<dbReference type="InterPro" id="IPR050471">
    <property type="entry name" value="AB_hydrolase"/>
</dbReference>
<protein>
    <submittedName>
        <fullName evidence="2">3-oxoadipate enol-lactonase</fullName>
    </submittedName>
</protein>
<feature type="domain" description="AB hydrolase-1" evidence="1">
    <location>
        <begin position="26"/>
        <end position="249"/>
    </location>
</feature>
<proteinExistence type="predicted"/>
<dbReference type="GO" id="GO:0042952">
    <property type="term" value="P:beta-ketoadipate pathway"/>
    <property type="evidence" value="ECO:0007669"/>
    <property type="project" value="InterPro"/>
</dbReference>
<dbReference type="NCBIfam" id="TIGR02427">
    <property type="entry name" value="protocat_pcaD"/>
    <property type="match status" value="1"/>
</dbReference>
<evidence type="ECO:0000313" key="2">
    <source>
        <dbReference type="EMBL" id="QEX21765.1"/>
    </source>
</evidence>
<evidence type="ECO:0000313" key="3">
    <source>
        <dbReference type="Proteomes" id="UP000325797"/>
    </source>
</evidence>
<gene>
    <name evidence="2" type="primary">pcaD</name>
    <name evidence="2" type="ORF">FRZ61_16940</name>
</gene>
<dbReference type="SUPFAM" id="SSF53474">
    <property type="entry name" value="alpha/beta-Hydrolases"/>
    <property type="match status" value="1"/>
</dbReference>
<dbReference type="Pfam" id="PF00561">
    <property type="entry name" value="Abhydrolase_1"/>
    <property type="match status" value="1"/>
</dbReference>
<sequence length="282" mass="29863">MATGEGTLRCNGADLAYRIDGASGRPTLLFSNSLASDMSIWDNQVAAFKSDHRIVRYDTRGHGRSSLPEGTPTIDDLASDAIALIDQLKLGPVHFVGVSLGGMLGQALAARRPDLLRSLTLSDTSSETDKPEIWEPRIQGALADGMAPLVEGTLERWFTAPFRAAHPERIEPVRRMIAATPAQGYAACARAIQAMRQTAILAKIVTPTLVIVGREDGSTPPAAAERIAKAIRGAELVVIEQAAHIPPIEQAETFNQHLRRFLSKAAAKGASSAASGPAAASS</sequence>
<dbReference type="PANTHER" id="PTHR43433">
    <property type="entry name" value="HYDROLASE, ALPHA/BETA FOLD FAMILY PROTEIN"/>
    <property type="match status" value="1"/>
</dbReference>
<dbReference type="GO" id="GO:0047570">
    <property type="term" value="F:3-oxoadipate enol-lactonase activity"/>
    <property type="evidence" value="ECO:0007669"/>
    <property type="project" value="InterPro"/>
</dbReference>
<reference evidence="2 3" key="1">
    <citation type="submission" date="2019-08" db="EMBL/GenBank/DDBJ databases">
        <title>Hyperibacter terrae gen. nov., sp. nov. and Hyperibacter viscosus sp. nov., two new members in the family Rhodospirillaceae isolated from the rhizosphere of Hypericum perforatum.</title>
        <authorList>
            <person name="Noviana Z."/>
        </authorList>
    </citation>
    <scope>NUCLEOTIDE SEQUENCE [LARGE SCALE GENOMIC DNA]</scope>
    <source>
        <strain evidence="2 3">R5959</strain>
    </source>
</reference>
<dbReference type="Gene3D" id="3.40.50.1820">
    <property type="entry name" value="alpha/beta hydrolase"/>
    <property type="match status" value="1"/>
</dbReference>
<name>A0A5J6MYV2_9PROT</name>
<dbReference type="Proteomes" id="UP000325797">
    <property type="component" value="Chromosome"/>
</dbReference>
<dbReference type="EMBL" id="CP042582">
    <property type="protein sequence ID" value="QEX21765.1"/>
    <property type="molecule type" value="Genomic_DNA"/>
</dbReference>
<dbReference type="InterPro" id="IPR000073">
    <property type="entry name" value="AB_hydrolase_1"/>
</dbReference>
<dbReference type="OrthoDB" id="9801400at2"/>
<dbReference type="InterPro" id="IPR026968">
    <property type="entry name" value="PcaD/CatD"/>
</dbReference>
<dbReference type="InterPro" id="IPR029058">
    <property type="entry name" value="AB_hydrolase_fold"/>
</dbReference>
<organism evidence="2 3">
    <name type="scientific">Hypericibacter adhaerens</name>
    <dbReference type="NCBI Taxonomy" id="2602016"/>
    <lineage>
        <taxon>Bacteria</taxon>
        <taxon>Pseudomonadati</taxon>
        <taxon>Pseudomonadota</taxon>
        <taxon>Alphaproteobacteria</taxon>
        <taxon>Rhodospirillales</taxon>
        <taxon>Dongiaceae</taxon>
        <taxon>Hypericibacter</taxon>
    </lineage>
</organism>
<keyword evidence="3" id="KW-1185">Reference proteome</keyword>
<dbReference type="PRINTS" id="PR00111">
    <property type="entry name" value="ABHYDROLASE"/>
</dbReference>
<evidence type="ECO:0000259" key="1">
    <source>
        <dbReference type="Pfam" id="PF00561"/>
    </source>
</evidence>
<dbReference type="PANTHER" id="PTHR43433:SF5">
    <property type="entry name" value="AB HYDROLASE-1 DOMAIN-CONTAINING PROTEIN"/>
    <property type="match status" value="1"/>
</dbReference>
<accession>A0A5J6MYV2</accession>
<dbReference type="KEGG" id="hadh:FRZ61_16940"/>
<dbReference type="RefSeq" id="WP_151116549.1">
    <property type="nucleotide sequence ID" value="NZ_CP042582.1"/>
</dbReference>